<dbReference type="EMBL" id="OZ034822">
    <property type="protein sequence ID" value="CAL1414107.1"/>
    <property type="molecule type" value="Genomic_DNA"/>
</dbReference>
<organism evidence="1 2">
    <name type="scientific">Linum trigynum</name>
    <dbReference type="NCBI Taxonomy" id="586398"/>
    <lineage>
        <taxon>Eukaryota</taxon>
        <taxon>Viridiplantae</taxon>
        <taxon>Streptophyta</taxon>
        <taxon>Embryophyta</taxon>
        <taxon>Tracheophyta</taxon>
        <taxon>Spermatophyta</taxon>
        <taxon>Magnoliopsida</taxon>
        <taxon>eudicotyledons</taxon>
        <taxon>Gunneridae</taxon>
        <taxon>Pentapetalae</taxon>
        <taxon>rosids</taxon>
        <taxon>fabids</taxon>
        <taxon>Malpighiales</taxon>
        <taxon>Linaceae</taxon>
        <taxon>Linum</taxon>
    </lineage>
</organism>
<protein>
    <submittedName>
        <fullName evidence="1">Uncharacterized protein</fullName>
    </submittedName>
</protein>
<name>A0AAV2GUC2_9ROSI</name>
<gene>
    <name evidence="1" type="ORF">LTRI10_LOCUS53290</name>
</gene>
<dbReference type="Proteomes" id="UP001497516">
    <property type="component" value="Chromosome 9"/>
</dbReference>
<evidence type="ECO:0000313" key="1">
    <source>
        <dbReference type="EMBL" id="CAL1414107.1"/>
    </source>
</evidence>
<accession>A0AAV2GUC2</accession>
<dbReference type="AlphaFoldDB" id="A0AAV2GUC2"/>
<sequence>MTAPIRPMLHDSGKYWVLCSTSSTPVRTLPSPSTSSPNTCTLHPPIIGSVSNGYFAMFVVLSPMAYPSGAPLFLYASQPLPTLTGPGTLMIVHPPPPI</sequence>
<evidence type="ECO:0000313" key="2">
    <source>
        <dbReference type="Proteomes" id="UP001497516"/>
    </source>
</evidence>
<keyword evidence="2" id="KW-1185">Reference proteome</keyword>
<proteinExistence type="predicted"/>
<reference evidence="1 2" key="1">
    <citation type="submission" date="2024-04" db="EMBL/GenBank/DDBJ databases">
        <authorList>
            <person name="Fracassetti M."/>
        </authorList>
    </citation>
    <scope>NUCLEOTIDE SEQUENCE [LARGE SCALE GENOMIC DNA]</scope>
</reference>